<proteinExistence type="predicted"/>
<keyword evidence="5" id="KW-0413">Isomerase</keyword>
<feature type="signal peptide" evidence="6">
    <location>
        <begin position="1"/>
        <end position="25"/>
    </location>
</feature>
<gene>
    <name evidence="8" type="ORF">SAMN05444714_1078</name>
</gene>
<organism evidence="8 9">
    <name type="scientific">Yoonia litorea</name>
    <dbReference type="NCBI Taxonomy" id="1123755"/>
    <lineage>
        <taxon>Bacteria</taxon>
        <taxon>Pseudomonadati</taxon>
        <taxon>Pseudomonadota</taxon>
        <taxon>Alphaproteobacteria</taxon>
        <taxon>Rhodobacterales</taxon>
        <taxon>Paracoccaceae</taxon>
        <taxon>Yoonia</taxon>
    </lineage>
</organism>
<sequence length="405" mass="44206">MRLTNVKAVCLAVIFGCSMVLPASAQGQLTPVISVNDRVITQYELTQRRLLLDAFNTPGDLTQQARETLIEDRLKQQELSRFGVSLPPETLDEELEAFASRANLTLDQFLNVLGQRGIDPATLRDYVATGVLWRNFVRSRFNREVTVTEADIDRAIARQGAAPTQIELLLSEIIIPITPQNETRAREVAGRIAQIRSFDEFSRAASQASALPSRENGGRIDWVPASNYPPQIATTLLDLSVGEVTEPIELPNAIALFQKRGQREARRPVTPPASIDYAAYYIPGGQSAAAQQIAANVAAQVDVCDDLYGIAKDQPREVLDRETRAPSEIPGDIALELAQLDPGEISTNLTANNGQTLVFLMLCARNQIAGATTDREAIGNQIRGQRLTALADALIADLRAAADIR</sequence>
<evidence type="ECO:0000256" key="2">
    <source>
        <dbReference type="ARBA" id="ARBA00022729"/>
    </source>
</evidence>
<evidence type="ECO:0000259" key="7">
    <source>
        <dbReference type="PROSITE" id="PS50198"/>
    </source>
</evidence>
<dbReference type="InterPro" id="IPR000297">
    <property type="entry name" value="PPIase_PpiC"/>
</dbReference>
<dbReference type="GO" id="GO:0003755">
    <property type="term" value="F:peptidyl-prolyl cis-trans isomerase activity"/>
    <property type="evidence" value="ECO:0007669"/>
    <property type="project" value="UniProtKB-KW"/>
</dbReference>
<dbReference type="PROSITE" id="PS50198">
    <property type="entry name" value="PPIC_PPIASE_2"/>
    <property type="match status" value="1"/>
</dbReference>
<dbReference type="OrthoDB" id="9791746at2"/>
<protein>
    <recommendedName>
        <fullName evidence="1">Parvulin-like PPIase</fullName>
    </recommendedName>
    <alternativeName>
        <fullName evidence="3">Peptidyl-prolyl cis-trans isomerase plp</fullName>
    </alternativeName>
    <alternativeName>
        <fullName evidence="4">Rotamase plp</fullName>
    </alternativeName>
</protein>
<dbReference type="InterPro" id="IPR027304">
    <property type="entry name" value="Trigger_fact/SurA_dom_sf"/>
</dbReference>
<dbReference type="Pfam" id="PF00639">
    <property type="entry name" value="Rotamase"/>
    <property type="match status" value="1"/>
</dbReference>
<evidence type="ECO:0000313" key="9">
    <source>
        <dbReference type="Proteomes" id="UP000198926"/>
    </source>
</evidence>
<dbReference type="InterPro" id="IPR046357">
    <property type="entry name" value="PPIase_dom_sf"/>
</dbReference>
<dbReference type="SUPFAM" id="SSF109998">
    <property type="entry name" value="Triger factor/SurA peptide-binding domain-like"/>
    <property type="match status" value="1"/>
</dbReference>
<dbReference type="STRING" id="1123755.SAMN05444714_1078"/>
<keyword evidence="2 6" id="KW-0732">Signal</keyword>
<dbReference type="EMBL" id="FOZM01000001">
    <property type="protein sequence ID" value="SFS09001.1"/>
    <property type="molecule type" value="Genomic_DNA"/>
</dbReference>
<feature type="chain" id="PRO_5011482340" description="Parvulin-like PPIase" evidence="6">
    <location>
        <begin position="26"/>
        <end position="405"/>
    </location>
</feature>
<evidence type="ECO:0000256" key="4">
    <source>
        <dbReference type="ARBA" id="ARBA00031484"/>
    </source>
</evidence>
<dbReference type="PANTHER" id="PTHR47637:SF1">
    <property type="entry name" value="CHAPERONE SURA"/>
    <property type="match status" value="1"/>
</dbReference>
<dbReference type="PANTHER" id="PTHR47637">
    <property type="entry name" value="CHAPERONE SURA"/>
    <property type="match status" value="1"/>
</dbReference>
<keyword evidence="9" id="KW-1185">Reference proteome</keyword>
<dbReference type="SUPFAM" id="SSF54534">
    <property type="entry name" value="FKBP-like"/>
    <property type="match status" value="1"/>
</dbReference>
<dbReference type="Gene3D" id="3.10.50.40">
    <property type="match status" value="1"/>
</dbReference>
<dbReference type="Pfam" id="PF13624">
    <property type="entry name" value="SurA_N_3"/>
    <property type="match status" value="1"/>
</dbReference>
<dbReference type="InterPro" id="IPR050280">
    <property type="entry name" value="OMP_Chaperone_SurA"/>
</dbReference>
<name>A0A1I6LZW2_9RHOB</name>
<reference evidence="8 9" key="1">
    <citation type="submission" date="2016-10" db="EMBL/GenBank/DDBJ databases">
        <authorList>
            <person name="de Groot N.N."/>
        </authorList>
    </citation>
    <scope>NUCLEOTIDE SEQUENCE [LARGE SCALE GENOMIC DNA]</scope>
    <source>
        <strain evidence="8 9">DSM 29433</strain>
    </source>
</reference>
<feature type="domain" description="PpiC" evidence="7">
    <location>
        <begin position="165"/>
        <end position="261"/>
    </location>
</feature>
<evidence type="ECO:0000313" key="8">
    <source>
        <dbReference type="EMBL" id="SFS09001.1"/>
    </source>
</evidence>
<evidence type="ECO:0000256" key="1">
    <source>
        <dbReference type="ARBA" id="ARBA00018370"/>
    </source>
</evidence>
<dbReference type="AlphaFoldDB" id="A0A1I6LZW2"/>
<accession>A0A1I6LZW2</accession>
<dbReference type="Gene3D" id="1.10.4030.10">
    <property type="entry name" value="Porin chaperone SurA, peptide-binding domain"/>
    <property type="match status" value="1"/>
</dbReference>
<dbReference type="Proteomes" id="UP000198926">
    <property type="component" value="Unassembled WGS sequence"/>
</dbReference>
<keyword evidence="5" id="KW-0697">Rotamase</keyword>
<evidence type="ECO:0000256" key="6">
    <source>
        <dbReference type="SAM" id="SignalP"/>
    </source>
</evidence>
<evidence type="ECO:0000256" key="3">
    <source>
        <dbReference type="ARBA" id="ARBA00030642"/>
    </source>
</evidence>
<evidence type="ECO:0000256" key="5">
    <source>
        <dbReference type="PROSITE-ProRule" id="PRU00278"/>
    </source>
</evidence>